<evidence type="ECO:0000313" key="2">
    <source>
        <dbReference type="EMBL" id="KGO31636.1"/>
    </source>
</evidence>
<evidence type="ECO:0000256" key="1">
    <source>
        <dbReference type="SAM" id="Phobius"/>
    </source>
</evidence>
<name>A0ABR4XQH8_9LACO</name>
<accession>A0ABR4XQH8</accession>
<evidence type="ECO:0008006" key="4">
    <source>
        <dbReference type="Google" id="ProtNLM"/>
    </source>
</evidence>
<dbReference type="Proteomes" id="UP000030023">
    <property type="component" value="Unassembled WGS sequence"/>
</dbReference>
<reference evidence="2 3" key="1">
    <citation type="journal article" date="2014" name="Antonie Van Leeuwenhoek">
        <title>Oenococcus alcoholitolerans sp. nov., a lactic acid bacteria isolated from cachaca and ethanol fermentation processes.</title>
        <authorList>
            <person name="Badotti F."/>
            <person name="Moreira A.P."/>
            <person name="Tonon L.A."/>
            <person name="de Lucena B.T."/>
            <person name="Gomes Fde C."/>
            <person name="Kruger R."/>
            <person name="Thompson C.C."/>
            <person name="de Morais M.A.Jr."/>
            <person name="Rosa C.A."/>
            <person name="Thompson F.L."/>
        </authorList>
    </citation>
    <scope>NUCLEOTIDE SEQUENCE [LARGE SCALE GENOMIC DNA]</scope>
    <source>
        <strain evidence="2 3">UFRJ-M7.2.18</strain>
    </source>
</reference>
<proteinExistence type="predicted"/>
<dbReference type="EMBL" id="AXCV01000270">
    <property type="protein sequence ID" value="KGO31636.1"/>
    <property type="molecule type" value="Genomic_DNA"/>
</dbReference>
<organism evidence="2 3">
    <name type="scientific">Oenococcus alcoholitolerans</name>
    <dbReference type="NCBI Taxonomy" id="931074"/>
    <lineage>
        <taxon>Bacteria</taxon>
        <taxon>Bacillati</taxon>
        <taxon>Bacillota</taxon>
        <taxon>Bacilli</taxon>
        <taxon>Lactobacillales</taxon>
        <taxon>Lactobacillaceae</taxon>
        <taxon>Oenococcus</taxon>
    </lineage>
</organism>
<gene>
    <name evidence="2" type="ORF">Q757_05975</name>
</gene>
<keyword evidence="1" id="KW-1133">Transmembrane helix</keyword>
<evidence type="ECO:0000313" key="3">
    <source>
        <dbReference type="Proteomes" id="UP000030023"/>
    </source>
</evidence>
<keyword evidence="1" id="KW-0472">Membrane</keyword>
<feature type="transmembrane region" description="Helical" evidence="1">
    <location>
        <begin position="12"/>
        <end position="37"/>
    </location>
</feature>
<comment type="caution">
    <text evidence="2">The sequence shown here is derived from an EMBL/GenBank/DDBJ whole genome shotgun (WGS) entry which is preliminary data.</text>
</comment>
<feature type="transmembrane region" description="Helical" evidence="1">
    <location>
        <begin position="44"/>
        <end position="60"/>
    </location>
</feature>
<dbReference type="InterPro" id="IPR003425">
    <property type="entry name" value="CCB3/YggT"/>
</dbReference>
<sequence length="100" mass="11768">MLAFNLSTLFLYLYLLVHWIIIFYSWIIFLAAALSFFPGIVNTAFAKIAYWIFRLARPVFSFFQRFIPPIAGIDFSPLVALLVLNLIDRGFYNVIMRLFY</sequence>
<keyword evidence="3" id="KW-1185">Reference proteome</keyword>
<protein>
    <recommendedName>
        <fullName evidence="4">Cell division protein</fullName>
    </recommendedName>
</protein>
<feature type="transmembrane region" description="Helical" evidence="1">
    <location>
        <begin position="66"/>
        <end position="87"/>
    </location>
</feature>
<keyword evidence="1" id="KW-0812">Transmembrane</keyword>
<dbReference type="Pfam" id="PF02325">
    <property type="entry name" value="CCB3_YggT"/>
    <property type="match status" value="1"/>
</dbReference>